<evidence type="ECO:0000313" key="2">
    <source>
        <dbReference type="Proteomes" id="UP001375228"/>
    </source>
</evidence>
<dbReference type="SUPFAM" id="SSF52096">
    <property type="entry name" value="ClpP/crotonase"/>
    <property type="match status" value="1"/>
</dbReference>
<proteinExistence type="predicted"/>
<dbReference type="RefSeq" id="WP_338725040.1">
    <property type="nucleotide sequence ID" value="NZ_CP146690.1"/>
</dbReference>
<evidence type="ECO:0000313" key="1">
    <source>
        <dbReference type="EMBL" id="WWY22665.1"/>
    </source>
</evidence>
<accession>A0ABZ2JPU1</accession>
<gene>
    <name evidence="1" type="ORF">V9385_08740</name>
</gene>
<sequence length="197" mass="22285">MKIEKMNSIQPQNFVTISPPMNILIKQLTYTQYIVPVTGPIGEIYEHGEITQILADATAKDEIHIQLSSPGGSLETCDYLCRRMDECEATIVVEIGLTCASAASAIALHADEWVIHDSSTMMVHACSYSPGYGKESDVRLSVAYTERVNREWVERTYAGFLTDEEFVDILDNGKDLYFFADDLRERLPKYAKYRAER</sequence>
<keyword evidence="1" id="KW-0645">Protease</keyword>
<dbReference type="GO" id="GO:0006508">
    <property type="term" value="P:proteolysis"/>
    <property type="evidence" value="ECO:0007669"/>
    <property type="project" value="UniProtKB-KW"/>
</dbReference>
<keyword evidence="1" id="KW-0378">Hydrolase</keyword>
<name>A0ABZ2JPU1_9PSED</name>
<protein>
    <submittedName>
        <fullName evidence="1">ATP-dependent Clp protease proteolytic subunit</fullName>
    </submittedName>
</protein>
<dbReference type="InterPro" id="IPR029045">
    <property type="entry name" value="ClpP/crotonase-like_dom_sf"/>
</dbReference>
<reference evidence="1 2" key="1">
    <citation type="submission" date="2024-03" db="EMBL/GenBank/DDBJ databases">
        <title>Pseudomonas juntendi.</title>
        <authorList>
            <person name="Liu Y."/>
        </authorList>
    </citation>
    <scope>NUCLEOTIDE SEQUENCE [LARGE SCALE GENOMIC DNA]</scope>
    <source>
        <strain evidence="1 2">L4046hy</strain>
    </source>
</reference>
<dbReference type="InterPro" id="IPR023562">
    <property type="entry name" value="ClpP/TepA"/>
</dbReference>
<dbReference type="EMBL" id="CP146691">
    <property type="protein sequence ID" value="WWY22665.1"/>
    <property type="molecule type" value="Genomic_DNA"/>
</dbReference>
<dbReference type="Pfam" id="PF00574">
    <property type="entry name" value="CLP_protease"/>
    <property type="match status" value="1"/>
</dbReference>
<dbReference type="Proteomes" id="UP001375228">
    <property type="component" value="Chromosome"/>
</dbReference>
<dbReference type="Gene3D" id="3.90.226.10">
    <property type="entry name" value="2-enoyl-CoA Hydratase, Chain A, domain 1"/>
    <property type="match status" value="1"/>
</dbReference>
<dbReference type="GO" id="GO:0008233">
    <property type="term" value="F:peptidase activity"/>
    <property type="evidence" value="ECO:0007669"/>
    <property type="project" value="UniProtKB-KW"/>
</dbReference>
<keyword evidence="2" id="KW-1185">Reference proteome</keyword>
<organism evidence="1 2">
    <name type="scientific">Pseudomonas juntendi</name>
    <dbReference type="NCBI Taxonomy" id="2666183"/>
    <lineage>
        <taxon>Bacteria</taxon>
        <taxon>Pseudomonadati</taxon>
        <taxon>Pseudomonadota</taxon>
        <taxon>Gammaproteobacteria</taxon>
        <taxon>Pseudomonadales</taxon>
        <taxon>Pseudomonadaceae</taxon>
        <taxon>Pseudomonas</taxon>
    </lineage>
</organism>